<dbReference type="InterPro" id="IPR006143">
    <property type="entry name" value="RND_pump_MFP"/>
</dbReference>
<dbReference type="RefSeq" id="WP_188900311.1">
    <property type="nucleotide sequence ID" value="NZ_BMKS01000006.1"/>
</dbReference>
<dbReference type="AlphaFoldDB" id="A0A8J2ZB43"/>
<proteinExistence type="inferred from homology"/>
<evidence type="ECO:0000313" key="14">
    <source>
        <dbReference type="Proteomes" id="UP000597507"/>
    </source>
</evidence>
<comment type="caution">
    <text evidence="13">The sequence shown here is derived from an EMBL/GenBank/DDBJ whole genome shotgun (WGS) entry which is preliminary data.</text>
</comment>
<dbReference type="InterPro" id="IPR058625">
    <property type="entry name" value="MdtA-like_BSH"/>
</dbReference>
<feature type="domain" description="Multidrug resistance protein MdtA-like beta-barrel" evidence="11">
    <location>
        <begin position="241"/>
        <end position="324"/>
    </location>
</feature>
<evidence type="ECO:0000259" key="12">
    <source>
        <dbReference type="Pfam" id="PF25967"/>
    </source>
</evidence>
<dbReference type="SUPFAM" id="SSF111369">
    <property type="entry name" value="HlyD-like secretion proteins"/>
    <property type="match status" value="1"/>
</dbReference>
<reference evidence="13 14" key="1">
    <citation type="journal article" date="2014" name="Int. J. Syst. Evol. Microbiol.">
        <title>Complete genome sequence of Corynebacterium casei LMG S-19264T (=DSM 44701T), isolated from a smear-ripened cheese.</title>
        <authorList>
            <consortium name="US DOE Joint Genome Institute (JGI-PGF)"/>
            <person name="Walter F."/>
            <person name="Albersmeier A."/>
            <person name="Kalinowski J."/>
            <person name="Ruckert C."/>
        </authorList>
    </citation>
    <scope>NUCLEOTIDE SEQUENCE [LARGE SCALE GENOMIC DNA]</scope>
    <source>
        <strain evidence="13 14">CGMCC 1.16330</strain>
    </source>
</reference>
<keyword evidence="3" id="KW-0813">Transport</keyword>
<dbReference type="PANTHER" id="PTHR30469:SF36">
    <property type="entry name" value="BLL3903 PROTEIN"/>
    <property type="match status" value="1"/>
</dbReference>
<evidence type="ECO:0008006" key="15">
    <source>
        <dbReference type="Google" id="ProtNLM"/>
    </source>
</evidence>
<dbReference type="GO" id="GO:0015562">
    <property type="term" value="F:efflux transmembrane transporter activity"/>
    <property type="evidence" value="ECO:0007669"/>
    <property type="project" value="TreeGrafter"/>
</dbReference>
<accession>A0A8J2ZB43</accession>
<evidence type="ECO:0000256" key="1">
    <source>
        <dbReference type="ARBA" id="ARBA00004236"/>
    </source>
</evidence>
<protein>
    <recommendedName>
        <fullName evidence="15">Efflux RND transporter periplasmic adaptor subunit</fullName>
    </recommendedName>
</protein>
<gene>
    <name evidence="13" type="ORF">GCM10010964_23090</name>
</gene>
<dbReference type="InterPro" id="IPR058627">
    <property type="entry name" value="MdtA-like_C"/>
</dbReference>
<dbReference type="Pfam" id="PF25917">
    <property type="entry name" value="BSH_RND"/>
    <property type="match status" value="1"/>
</dbReference>
<dbReference type="EMBL" id="BMKS01000006">
    <property type="protein sequence ID" value="GGG34557.1"/>
    <property type="molecule type" value="Genomic_DNA"/>
</dbReference>
<dbReference type="InterPro" id="IPR058624">
    <property type="entry name" value="MdtA-like_HH"/>
</dbReference>
<evidence type="ECO:0000259" key="11">
    <source>
        <dbReference type="Pfam" id="PF25944"/>
    </source>
</evidence>
<dbReference type="PANTHER" id="PTHR30469">
    <property type="entry name" value="MULTIDRUG RESISTANCE PROTEIN MDTA"/>
    <property type="match status" value="1"/>
</dbReference>
<keyword evidence="5" id="KW-0997">Cell inner membrane</keyword>
<evidence type="ECO:0000259" key="10">
    <source>
        <dbReference type="Pfam" id="PF25917"/>
    </source>
</evidence>
<comment type="similarity">
    <text evidence="2">Belongs to the membrane fusion protein (MFP) (TC 8.A.1) family.</text>
</comment>
<keyword evidence="6" id="KW-0472">Membrane</keyword>
<dbReference type="InterPro" id="IPR058626">
    <property type="entry name" value="MdtA-like_b-barrel"/>
</dbReference>
<dbReference type="Gene3D" id="2.40.420.20">
    <property type="match status" value="1"/>
</dbReference>
<keyword evidence="14" id="KW-1185">Reference proteome</keyword>
<evidence type="ECO:0000256" key="2">
    <source>
        <dbReference type="ARBA" id="ARBA00009477"/>
    </source>
</evidence>
<dbReference type="Gene3D" id="2.40.30.170">
    <property type="match status" value="1"/>
</dbReference>
<feature type="region of interest" description="Disordered" evidence="8">
    <location>
        <begin position="393"/>
        <end position="433"/>
    </location>
</feature>
<comment type="subcellular location">
    <subcellularLocation>
        <location evidence="1">Cell membrane</location>
    </subcellularLocation>
</comment>
<keyword evidence="4" id="KW-1003">Cell membrane</keyword>
<organism evidence="13 14">
    <name type="scientific">Caldovatus sediminis</name>
    <dbReference type="NCBI Taxonomy" id="2041189"/>
    <lineage>
        <taxon>Bacteria</taxon>
        <taxon>Pseudomonadati</taxon>
        <taxon>Pseudomonadota</taxon>
        <taxon>Alphaproteobacteria</taxon>
        <taxon>Acetobacterales</taxon>
        <taxon>Roseomonadaceae</taxon>
        <taxon>Caldovatus</taxon>
    </lineage>
</organism>
<keyword evidence="7" id="KW-0175">Coiled coil</keyword>
<dbReference type="Gene3D" id="2.40.50.100">
    <property type="match status" value="1"/>
</dbReference>
<evidence type="ECO:0000313" key="13">
    <source>
        <dbReference type="EMBL" id="GGG34557.1"/>
    </source>
</evidence>
<evidence type="ECO:0000256" key="5">
    <source>
        <dbReference type="ARBA" id="ARBA00022519"/>
    </source>
</evidence>
<sequence>MPRRFVLIALALLGLSGAGYGGWRLLQQRNAGAEAAAVVPGAPAAGRGAVAGGGARRGAPGGGAGPAVPVTVAAAARQDVPIMLDALGTVQASASVTVRAQVDGQLLEVLFREGQEVRQGEVLARIDPRIYQAALDQALAKKAQDEAQLENARLDLERYTRLARNDGVSRQQQDTQRALVAQLEAQIVAARAAIDHARTQLSFTEIRSPIDGRVGIRLVDPGNLVRAGDATGIVNVARLRPINVVFTLPQQEIGRVLEAMDRGPVRVAARMQAGGGTVAEGVLLTLDNQVDPATGTIRLKAEFPNEDGRLWPGTFVSVRLRLDTLDGVTTVPLVAVQRGPDGPYAFVLRPDGASVEQRPLALGVQTEQIAVVRRGLRPGERVVTSGALRLHDGARVSVAAEDPPHPGEEAPPPRRGRPRQAADAAPLPAAPSP</sequence>
<evidence type="ECO:0000256" key="4">
    <source>
        <dbReference type="ARBA" id="ARBA00022475"/>
    </source>
</evidence>
<evidence type="ECO:0000256" key="3">
    <source>
        <dbReference type="ARBA" id="ARBA00022448"/>
    </source>
</evidence>
<feature type="domain" description="Multidrug resistance protein MdtA-like barrel-sandwich hybrid" evidence="10">
    <location>
        <begin position="95"/>
        <end position="235"/>
    </location>
</feature>
<feature type="compositionally biased region" description="Basic and acidic residues" evidence="8">
    <location>
        <begin position="402"/>
        <end position="412"/>
    </location>
</feature>
<dbReference type="Proteomes" id="UP000597507">
    <property type="component" value="Unassembled WGS sequence"/>
</dbReference>
<dbReference type="Pfam" id="PF25876">
    <property type="entry name" value="HH_MFP_RND"/>
    <property type="match status" value="1"/>
</dbReference>
<dbReference type="Pfam" id="PF25967">
    <property type="entry name" value="RND-MFP_C"/>
    <property type="match status" value="1"/>
</dbReference>
<evidence type="ECO:0000256" key="8">
    <source>
        <dbReference type="SAM" id="MobiDB-lite"/>
    </source>
</evidence>
<feature type="coiled-coil region" evidence="7">
    <location>
        <begin position="135"/>
        <end position="200"/>
    </location>
</feature>
<evidence type="ECO:0000256" key="6">
    <source>
        <dbReference type="ARBA" id="ARBA00023136"/>
    </source>
</evidence>
<name>A0A8J2ZB43_9PROT</name>
<feature type="domain" description="Multidrug resistance protein MdtA-like C-terminal permuted SH3" evidence="12">
    <location>
        <begin position="329"/>
        <end position="387"/>
    </location>
</feature>
<evidence type="ECO:0000259" key="9">
    <source>
        <dbReference type="Pfam" id="PF25876"/>
    </source>
</evidence>
<dbReference type="Pfam" id="PF25944">
    <property type="entry name" value="Beta-barrel_RND"/>
    <property type="match status" value="1"/>
</dbReference>
<evidence type="ECO:0000256" key="7">
    <source>
        <dbReference type="SAM" id="Coils"/>
    </source>
</evidence>
<dbReference type="NCBIfam" id="TIGR01730">
    <property type="entry name" value="RND_mfp"/>
    <property type="match status" value="1"/>
</dbReference>
<dbReference type="GO" id="GO:1990281">
    <property type="term" value="C:efflux pump complex"/>
    <property type="evidence" value="ECO:0007669"/>
    <property type="project" value="TreeGrafter"/>
</dbReference>
<dbReference type="Gene3D" id="1.10.287.470">
    <property type="entry name" value="Helix hairpin bin"/>
    <property type="match status" value="1"/>
</dbReference>
<feature type="domain" description="Multidrug resistance protein MdtA-like alpha-helical hairpin" evidence="9">
    <location>
        <begin position="135"/>
        <end position="204"/>
    </location>
</feature>